<reference evidence="15 16" key="1">
    <citation type="journal article" date="2017" name="Front. Genet.">
        <title>Draft sequencing of the heterozygous diploid genome of Satsuma (Citrus unshiu Marc.) using a hybrid assembly approach.</title>
        <authorList>
            <person name="Shimizu T."/>
            <person name="Tanizawa Y."/>
            <person name="Mochizuki T."/>
            <person name="Nagasaki H."/>
            <person name="Yoshioka T."/>
            <person name="Toyoda A."/>
            <person name="Fujiyama A."/>
            <person name="Kaminuma E."/>
            <person name="Nakamura Y."/>
        </authorList>
    </citation>
    <scope>NUCLEOTIDE SEQUENCE [LARGE SCALE GENOMIC DNA]</scope>
    <source>
        <strain evidence="16">cv. Miyagawa wase</strain>
    </source>
</reference>
<dbReference type="GO" id="GO:0009765">
    <property type="term" value="P:photosynthesis, light harvesting"/>
    <property type="evidence" value="ECO:0007669"/>
    <property type="project" value="InterPro"/>
</dbReference>
<dbReference type="GO" id="GO:0009535">
    <property type="term" value="C:chloroplast thylakoid membrane"/>
    <property type="evidence" value="ECO:0007669"/>
    <property type="project" value="UniProtKB-SubCell"/>
</dbReference>
<evidence type="ECO:0000256" key="2">
    <source>
        <dbReference type="ARBA" id="ARBA00007259"/>
    </source>
</evidence>
<keyword evidence="6 14" id="KW-0934">Plastid</keyword>
<evidence type="ECO:0000256" key="3">
    <source>
        <dbReference type="ARBA" id="ARBA00022494"/>
    </source>
</evidence>
<evidence type="ECO:0000256" key="8">
    <source>
        <dbReference type="ARBA" id="ARBA00022836"/>
    </source>
</evidence>
<dbReference type="EMBL" id="BDQV01000076">
    <property type="protein sequence ID" value="GAY51987.1"/>
    <property type="molecule type" value="Genomic_DNA"/>
</dbReference>
<comment type="caution">
    <text evidence="15">The sequence shown here is derived from an EMBL/GenBank/DDBJ whole genome shotgun (WGS) entry which is preliminary data.</text>
</comment>
<keyword evidence="4 14" id="KW-0150">Chloroplast</keyword>
<dbReference type="STRING" id="55188.A0A2H5PHZ5"/>
<comment type="subcellular location">
    <subcellularLocation>
        <location evidence="1 14">Plastid</location>
        <location evidence="1 14">Chloroplast thylakoid membrane</location>
    </subcellularLocation>
</comment>
<feature type="binding site" description="axial binding residue" evidence="13">
    <location>
        <position position="65"/>
    </location>
    <ligand>
        <name>chlorophyll b</name>
        <dbReference type="ChEBI" id="CHEBI:61721"/>
        <label>1</label>
    </ligand>
    <ligandPart>
        <name>Mg</name>
        <dbReference type="ChEBI" id="CHEBI:25107"/>
    </ligandPart>
</feature>
<evidence type="ECO:0000256" key="13">
    <source>
        <dbReference type="PIRSR" id="PIRSR601344-1"/>
    </source>
</evidence>
<keyword evidence="7" id="KW-0812">Transmembrane</keyword>
<keyword evidence="14" id="KW-0604">Photosystem II</keyword>
<evidence type="ECO:0000256" key="4">
    <source>
        <dbReference type="ARBA" id="ARBA00022528"/>
    </source>
</evidence>
<feature type="binding site" description="axial binding residue" evidence="13">
    <location>
        <position position="146"/>
    </location>
    <ligand>
        <name>chlorophyll b</name>
        <dbReference type="ChEBI" id="CHEBI:61721"/>
        <label>1</label>
    </ligand>
    <ligandPart>
        <name>Mg</name>
        <dbReference type="ChEBI" id="CHEBI:25107"/>
    </ligandPart>
</feature>
<dbReference type="Proteomes" id="UP000236630">
    <property type="component" value="Unassembled WGS sequence"/>
</dbReference>
<evidence type="ECO:0000256" key="5">
    <source>
        <dbReference type="ARBA" id="ARBA00022531"/>
    </source>
</evidence>
<keyword evidence="16" id="KW-1185">Reference proteome</keyword>
<feature type="binding site" description="axial binding residue" evidence="13">
    <location>
        <position position="111"/>
    </location>
    <ligand>
        <name>chlorophyll b</name>
        <dbReference type="ChEBI" id="CHEBI:61721"/>
        <label>1</label>
    </ligand>
    <ligandPart>
        <name>Mg</name>
        <dbReference type="ChEBI" id="CHEBI:25107"/>
    </ligandPart>
</feature>
<dbReference type="InterPro" id="IPR022796">
    <property type="entry name" value="Chloroa_b-bind"/>
</dbReference>
<dbReference type="GO" id="GO:0016168">
    <property type="term" value="F:chlorophyll binding"/>
    <property type="evidence" value="ECO:0007669"/>
    <property type="project" value="UniProtKB-KW"/>
</dbReference>
<feature type="binding site" description="axial binding residue" evidence="13">
    <location>
        <position position="166"/>
    </location>
    <ligand>
        <name>chlorophyll b</name>
        <dbReference type="ChEBI" id="CHEBI:61721"/>
        <label>1</label>
    </ligand>
    <ligandPart>
        <name>Mg</name>
        <dbReference type="ChEBI" id="CHEBI:25107"/>
    </ligandPart>
</feature>
<name>A0A2H5PHZ5_CITUN</name>
<evidence type="ECO:0000256" key="14">
    <source>
        <dbReference type="RuleBase" id="RU363080"/>
    </source>
</evidence>
<evidence type="ECO:0000256" key="6">
    <source>
        <dbReference type="ARBA" id="ARBA00022640"/>
    </source>
</evidence>
<protein>
    <recommendedName>
        <fullName evidence="14">Chlorophyll a-b binding protein, chloroplastic</fullName>
    </recommendedName>
</protein>
<dbReference type="PANTHER" id="PTHR21649">
    <property type="entry name" value="CHLOROPHYLL A/B BINDING PROTEIN"/>
    <property type="match status" value="1"/>
</dbReference>
<organism evidence="15 16">
    <name type="scientific">Citrus unshiu</name>
    <name type="common">Satsuma mandarin</name>
    <name type="synonym">Citrus nobilis var. unshiu</name>
    <dbReference type="NCBI Taxonomy" id="55188"/>
    <lineage>
        <taxon>Eukaryota</taxon>
        <taxon>Viridiplantae</taxon>
        <taxon>Streptophyta</taxon>
        <taxon>Embryophyta</taxon>
        <taxon>Tracheophyta</taxon>
        <taxon>Spermatophyta</taxon>
        <taxon>Magnoliopsida</taxon>
        <taxon>eudicotyledons</taxon>
        <taxon>Gunneridae</taxon>
        <taxon>Pentapetalae</taxon>
        <taxon>rosids</taxon>
        <taxon>malvids</taxon>
        <taxon>Sapindales</taxon>
        <taxon>Rutaceae</taxon>
        <taxon>Aurantioideae</taxon>
        <taxon>Citrus</taxon>
    </lineage>
</organism>
<keyword evidence="12" id="KW-0472">Membrane</keyword>
<evidence type="ECO:0000313" key="16">
    <source>
        <dbReference type="Proteomes" id="UP000236630"/>
    </source>
</evidence>
<dbReference type="GO" id="GO:0009522">
    <property type="term" value="C:photosystem I"/>
    <property type="evidence" value="ECO:0007669"/>
    <property type="project" value="UniProtKB-KW"/>
</dbReference>
<dbReference type="InterPro" id="IPR001344">
    <property type="entry name" value="Chloro_AB-bd_pln"/>
</dbReference>
<feature type="binding site" evidence="13">
    <location>
        <position position="93"/>
    </location>
    <ligand>
        <name>chlorophyll a</name>
        <dbReference type="ChEBI" id="CHEBI:58416"/>
        <label>1</label>
    </ligand>
</feature>
<evidence type="ECO:0000256" key="10">
    <source>
        <dbReference type="ARBA" id="ARBA00022991"/>
    </source>
</evidence>
<evidence type="ECO:0000256" key="12">
    <source>
        <dbReference type="ARBA" id="ARBA00023136"/>
    </source>
</evidence>
<feature type="binding site" evidence="13">
    <location>
        <position position="109"/>
    </location>
    <ligand>
        <name>chlorophyll a</name>
        <dbReference type="ChEBI" id="CHEBI:58416"/>
        <label>1</label>
    </ligand>
</feature>
<dbReference type="Pfam" id="PF00504">
    <property type="entry name" value="Chloroa_b-bind"/>
    <property type="match status" value="1"/>
</dbReference>
<accession>A0A2H5PHZ5</accession>
<dbReference type="SUPFAM" id="SSF103511">
    <property type="entry name" value="Chlorophyll a-b binding protein"/>
    <property type="match status" value="1"/>
</dbReference>
<dbReference type="AlphaFoldDB" id="A0A2H5PHZ5"/>
<proteinExistence type="inferred from homology"/>
<keyword evidence="5 14" id="KW-0602">Photosynthesis</keyword>
<keyword evidence="3 13" id="KW-0148">Chlorophyll</keyword>
<keyword evidence="10 14" id="KW-0157">Chromophore</keyword>
<feature type="binding site" evidence="13">
    <location>
        <position position="87"/>
    </location>
    <ligand>
        <name>chlorophyll a</name>
        <dbReference type="ChEBI" id="CHEBI:58416"/>
        <label>1</label>
    </ligand>
</feature>
<comment type="similarity">
    <text evidence="2 14">Belongs to the light-harvesting chlorophyll a/b-binding (LHC) protein family.</text>
</comment>
<evidence type="ECO:0000256" key="7">
    <source>
        <dbReference type="ARBA" id="ARBA00022692"/>
    </source>
</evidence>
<dbReference type="Gene3D" id="1.10.3460.10">
    <property type="entry name" value="Chlorophyll a/b binding protein domain"/>
    <property type="match status" value="1"/>
</dbReference>
<keyword evidence="9" id="KW-1133">Transmembrane helix</keyword>
<evidence type="ECO:0000256" key="1">
    <source>
        <dbReference type="ARBA" id="ARBA00004334"/>
    </source>
</evidence>
<comment type="function">
    <text evidence="14">The light-harvesting complex (LHC) functions as a light receptor, it captures and delivers excitation energy to photosystems with which it is closely associated.</text>
</comment>
<keyword evidence="8 14" id="KW-0603">Photosystem I</keyword>
<evidence type="ECO:0000313" key="15">
    <source>
        <dbReference type="EMBL" id="GAY51987.1"/>
    </source>
</evidence>
<feature type="binding site" evidence="13">
    <location>
        <position position="136"/>
    </location>
    <ligand>
        <name>chlorophyll a</name>
        <dbReference type="ChEBI" id="CHEBI:58416"/>
        <label>1</label>
    </ligand>
</feature>
<evidence type="ECO:0000256" key="9">
    <source>
        <dbReference type="ARBA" id="ARBA00022989"/>
    </source>
</evidence>
<gene>
    <name evidence="15" type="ORF">CUMW_138480</name>
</gene>
<sequence>MGWGMEAKHFNGVGIPTPHPAPLPSLSPAASEIHSKGCITMRKTAGKPKPVSSGSQWYGPDRVKYLDPLSGEAPFYLTGEFPGDYGWDTACLSADPEIFAKNRELKVIHARWAMLGVLCCFKAGAQIFSEGGLDYLENPSLIHAQSILAVILMGAVGGYRTAGGPLGEVTDPLSLSWWQL</sequence>
<feature type="binding site" evidence="13">
    <location>
        <position position="126"/>
    </location>
    <ligand>
        <name>chlorophyll a</name>
        <dbReference type="ChEBI" id="CHEBI:58416"/>
        <label>1</label>
    </ligand>
</feature>
<keyword evidence="11 14" id="KW-0793">Thylakoid</keyword>
<evidence type="ECO:0000256" key="11">
    <source>
        <dbReference type="ARBA" id="ARBA00023078"/>
    </source>
</evidence>
<dbReference type="GO" id="GO:0009523">
    <property type="term" value="C:photosystem II"/>
    <property type="evidence" value="ECO:0007669"/>
    <property type="project" value="UniProtKB-KW"/>
</dbReference>